<dbReference type="PANTHER" id="PTHR23308">
    <property type="entry name" value="NUCLEAR INHIBITOR OF PROTEIN PHOSPHATASE-1"/>
    <property type="match status" value="1"/>
</dbReference>
<dbReference type="KEGG" id="marq:MARGE09_P1464"/>
<gene>
    <name evidence="2" type="ORF">MARGE09_P1464</name>
</gene>
<dbReference type="Gene3D" id="2.60.200.20">
    <property type="match status" value="1"/>
</dbReference>
<dbReference type="SMART" id="SM00240">
    <property type="entry name" value="FHA"/>
    <property type="match status" value="1"/>
</dbReference>
<dbReference type="RefSeq" id="WP_236986736.1">
    <property type="nucleotide sequence ID" value="NZ_AP023086.1"/>
</dbReference>
<proteinExistence type="predicted"/>
<dbReference type="Proteomes" id="UP001320119">
    <property type="component" value="Chromosome"/>
</dbReference>
<dbReference type="InterPro" id="IPR050923">
    <property type="entry name" value="Cell_Proc_Reg/RNA_Proc"/>
</dbReference>
<protein>
    <recommendedName>
        <fullName evidence="1">FHA domain-containing protein</fullName>
    </recommendedName>
</protein>
<evidence type="ECO:0000259" key="1">
    <source>
        <dbReference type="PROSITE" id="PS50006"/>
    </source>
</evidence>
<dbReference type="AlphaFoldDB" id="A0AAN2BJR3"/>
<organism evidence="2 3">
    <name type="scientific">Marinagarivorans cellulosilyticus</name>
    <dbReference type="NCBI Taxonomy" id="2721545"/>
    <lineage>
        <taxon>Bacteria</taxon>
        <taxon>Pseudomonadati</taxon>
        <taxon>Pseudomonadota</taxon>
        <taxon>Gammaproteobacteria</taxon>
        <taxon>Cellvibrionales</taxon>
        <taxon>Cellvibrionaceae</taxon>
        <taxon>Marinagarivorans</taxon>
    </lineage>
</organism>
<dbReference type="PROSITE" id="PS50006">
    <property type="entry name" value="FHA_DOMAIN"/>
    <property type="match status" value="1"/>
</dbReference>
<sequence>MASLINLKNQQKISLQAHHIFGRQPDTSTTQILSPDVSRTHATIMWEGEQWKIKDTSSNGTFIGPKRITAGEYIPLSIGDEIRFGSADADIWQVNDLTEPRCFLAPMMAHLPRIELVDICALPSENEPDFVIFKSSEQWVLELDGTHQVLNTGDIVGSGNHQWRYIDARPTLSTRNVTCSAQPTQLNDLSFLFYVSQNEEHVSLTLKSRTKDFDLGERCHHYLLLLLARQRLEDKEKGVIESEQGWIKKELLVRMLGMQESHINIQIFRFRKQVVNVLPDITALHHVVERRTGALRLAHDLFDIRGGAKAPKPVPTLAE</sequence>
<name>A0AAN2BJR3_9GAMM</name>
<dbReference type="InterPro" id="IPR000253">
    <property type="entry name" value="FHA_dom"/>
</dbReference>
<dbReference type="CDD" id="cd00060">
    <property type="entry name" value="FHA"/>
    <property type="match status" value="1"/>
</dbReference>
<reference evidence="2 3" key="1">
    <citation type="journal article" date="2022" name="IScience">
        <title>An ultrasensitive nanofiber-based assay for enzymatic hydrolysis and deep-sea microbial degradation of cellulose.</title>
        <authorList>
            <person name="Tsudome M."/>
            <person name="Tachioka M."/>
            <person name="Miyazaki M."/>
            <person name="Uchimura K."/>
            <person name="Tsuda M."/>
            <person name="Takaki Y."/>
            <person name="Deguchi S."/>
        </authorList>
    </citation>
    <scope>NUCLEOTIDE SEQUENCE [LARGE SCALE GENOMIC DNA]</scope>
    <source>
        <strain evidence="2 3">GE09</strain>
    </source>
</reference>
<dbReference type="InterPro" id="IPR008984">
    <property type="entry name" value="SMAD_FHA_dom_sf"/>
</dbReference>
<accession>A0AAN2BJR3</accession>
<evidence type="ECO:0000313" key="3">
    <source>
        <dbReference type="Proteomes" id="UP001320119"/>
    </source>
</evidence>
<evidence type="ECO:0000313" key="2">
    <source>
        <dbReference type="EMBL" id="BCD97263.1"/>
    </source>
</evidence>
<dbReference type="SUPFAM" id="SSF49879">
    <property type="entry name" value="SMAD/FHA domain"/>
    <property type="match status" value="1"/>
</dbReference>
<feature type="domain" description="FHA" evidence="1">
    <location>
        <begin position="19"/>
        <end position="68"/>
    </location>
</feature>
<keyword evidence="3" id="KW-1185">Reference proteome</keyword>
<dbReference type="Pfam" id="PF00498">
    <property type="entry name" value="FHA"/>
    <property type="match status" value="1"/>
</dbReference>
<dbReference type="EMBL" id="AP023086">
    <property type="protein sequence ID" value="BCD97263.1"/>
    <property type="molecule type" value="Genomic_DNA"/>
</dbReference>